<feature type="compositionally biased region" description="Polar residues" evidence="1">
    <location>
        <begin position="159"/>
        <end position="174"/>
    </location>
</feature>
<feature type="non-terminal residue" evidence="2">
    <location>
        <position position="559"/>
    </location>
</feature>
<comment type="caution">
    <text evidence="2">The sequence shown here is derived from an EMBL/GenBank/DDBJ whole genome shotgun (WGS) entry which is preliminary data.</text>
</comment>
<protein>
    <submittedName>
        <fullName evidence="2">Uncharacterized protein</fullName>
    </submittedName>
</protein>
<evidence type="ECO:0000256" key="1">
    <source>
        <dbReference type="SAM" id="MobiDB-lite"/>
    </source>
</evidence>
<feature type="region of interest" description="Disordered" evidence="1">
    <location>
        <begin position="110"/>
        <end position="450"/>
    </location>
</feature>
<name>A0A4S4L4X7_9AGAM</name>
<keyword evidence="3" id="KW-1185">Reference proteome</keyword>
<feature type="region of interest" description="Disordered" evidence="1">
    <location>
        <begin position="491"/>
        <end position="535"/>
    </location>
</feature>
<accession>A0A4S4L4X7</accession>
<dbReference type="Proteomes" id="UP000310158">
    <property type="component" value="Unassembled WGS sequence"/>
</dbReference>
<reference evidence="2 3" key="1">
    <citation type="submission" date="2019-02" db="EMBL/GenBank/DDBJ databases">
        <title>Genome sequencing of the rare red list fungi Bondarzewia mesenterica.</title>
        <authorList>
            <person name="Buettner E."/>
            <person name="Kellner H."/>
        </authorList>
    </citation>
    <scope>NUCLEOTIDE SEQUENCE [LARGE SCALE GENOMIC DNA]</scope>
    <source>
        <strain evidence="2 3">DSM 108281</strain>
    </source>
</reference>
<sequence length="559" mass="58964">MDAPSTNTVNSSVPRQRSSPANDRSPSPSPISIQQTQPYPYPVQQQQAGWNAQAQQFYPSFYQNPHQQPYPMHPHSPQGQVHQQAPYFDPNAQFAQWAYQQMMFNAQQQALSHAPQASSPLSGRGRSSSTSSPGEYFPQNPMQGFNPFPSGTPPPHPNQLPQSYRGNPPAQQAYDSFHPYRRPNQRQGSYTAEPPPPNGGHDWRGQGTFQPPYARTDAAGSSTSVNSSSSHSGGSRQRTSSLQSSSAGNSGNGGGMRGRNAPAPVHISSGSSARGGGSSSPTTSTPNAPRPHHRNPSSSSSSSASPASRPPSGNSAPSGSSVPVPRPVRPSPLSQGNITAADKRKSRDDSDLDAMMEPIPSQNMLRSGGLKGRLRRALSLSAAQAMHEEESDDGSSRGGSRSNGSTPSGLASSPGPSSLSSAADPNDAASTATRQTKKKSRTALFSSRLNASTDNISLSSTMSSASVVIRKLGSIGKLARRNSIAGITSLFKDKKDKEDAENSKKGKKKKGGKGEAAQASISHVTAELDRSSSEWNAELNGLSPAAKLARQHTLKSNAE</sequence>
<feature type="compositionally biased region" description="Low complexity" evidence="1">
    <location>
        <begin position="118"/>
        <end position="134"/>
    </location>
</feature>
<dbReference type="EMBL" id="SGPL01000870">
    <property type="protein sequence ID" value="THH06506.1"/>
    <property type="molecule type" value="Genomic_DNA"/>
</dbReference>
<feature type="compositionally biased region" description="Polar residues" evidence="1">
    <location>
        <begin position="1"/>
        <end position="24"/>
    </location>
</feature>
<dbReference type="AlphaFoldDB" id="A0A4S4L4X7"/>
<feature type="compositionally biased region" description="Basic and acidic residues" evidence="1">
    <location>
        <begin position="491"/>
        <end position="504"/>
    </location>
</feature>
<feature type="compositionally biased region" description="Low complexity" evidence="1">
    <location>
        <begin position="398"/>
        <end position="423"/>
    </location>
</feature>
<feature type="region of interest" description="Disordered" evidence="1">
    <location>
        <begin position="1"/>
        <end position="84"/>
    </location>
</feature>
<evidence type="ECO:0000313" key="2">
    <source>
        <dbReference type="EMBL" id="THH06506.1"/>
    </source>
</evidence>
<dbReference type="OrthoDB" id="5563016at2759"/>
<gene>
    <name evidence="2" type="ORF">EW146_g9589</name>
</gene>
<evidence type="ECO:0000313" key="3">
    <source>
        <dbReference type="Proteomes" id="UP000310158"/>
    </source>
</evidence>
<feature type="compositionally biased region" description="Low complexity" evidence="1">
    <location>
        <begin position="296"/>
        <end position="323"/>
    </location>
</feature>
<organism evidence="2 3">
    <name type="scientific">Bondarzewia mesenterica</name>
    <dbReference type="NCBI Taxonomy" id="1095465"/>
    <lineage>
        <taxon>Eukaryota</taxon>
        <taxon>Fungi</taxon>
        <taxon>Dikarya</taxon>
        <taxon>Basidiomycota</taxon>
        <taxon>Agaricomycotina</taxon>
        <taxon>Agaricomycetes</taxon>
        <taxon>Russulales</taxon>
        <taxon>Bondarzewiaceae</taxon>
        <taxon>Bondarzewia</taxon>
    </lineage>
</organism>
<feature type="compositionally biased region" description="Low complexity" evidence="1">
    <location>
        <begin position="30"/>
        <end position="56"/>
    </location>
</feature>
<feature type="compositionally biased region" description="Low complexity" evidence="1">
    <location>
        <begin position="221"/>
        <end position="249"/>
    </location>
</feature>
<proteinExistence type="predicted"/>
<feature type="compositionally biased region" description="Polar residues" evidence="1">
    <location>
        <begin position="57"/>
        <end position="67"/>
    </location>
</feature>